<dbReference type="InParanoid" id="C4Y8P4"/>
<organism evidence="3 4">
    <name type="scientific">Clavispora lusitaniae (strain ATCC 42720)</name>
    <name type="common">Yeast</name>
    <name type="synonym">Candida lusitaniae</name>
    <dbReference type="NCBI Taxonomy" id="306902"/>
    <lineage>
        <taxon>Eukaryota</taxon>
        <taxon>Fungi</taxon>
        <taxon>Dikarya</taxon>
        <taxon>Ascomycota</taxon>
        <taxon>Saccharomycotina</taxon>
        <taxon>Pichiomycetes</taxon>
        <taxon>Metschnikowiaceae</taxon>
        <taxon>Clavispora</taxon>
    </lineage>
</organism>
<dbReference type="AlphaFoldDB" id="C4Y8P4"/>
<keyword evidence="2" id="KW-1133">Transmembrane helix</keyword>
<dbReference type="GeneID" id="8496397"/>
<dbReference type="HOGENOM" id="CLU_940091_0_0_1"/>
<dbReference type="KEGG" id="clu:CLUG_04572"/>
<sequence>MPVFAGLLGLFQNIFAFWSWFGVFLLLLCLVYMSSSWIDVNTPMFEQLPAVKSFLHCSDVGSAYTCLRKNQNQILLQSRKLMSLSAYGSFRSCLHLISDSHSDMELVLHTHRCYHAAIAPGNRQSVSPTCTWLVALLLAAQAITVVLVFSVAKACRKVSMEHMRSATNGEKRTFYPHSSEEDAHAQLMKQTVEARTVKHKASVAPGLHPSVVQLSPNASLSLDIPTIHESCRENTHENAKPTEENEPRPSFHISSPEGRRAMKQYMRRKMEGRNIPGTQSVPLSYRGDGDRKARLR</sequence>
<protein>
    <submittedName>
        <fullName evidence="3">Uncharacterized protein</fullName>
    </submittedName>
</protein>
<feature type="compositionally biased region" description="Basic and acidic residues" evidence="1">
    <location>
        <begin position="287"/>
        <end position="296"/>
    </location>
</feature>
<feature type="compositionally biased region" description="Basic and acidic residues" evidence="1">
    <location>
        <begin position="231"/>
        <end position="249"/>
    </location>
</feature>
<feature type="transmembrane region" description="Helical" evidence="2">
    <location>
        <begin position="132"/>
        <end position="155"/>
    </location>
</feature>
<feature type="transmembrane region" description="Helical" evidence="2">
    <location>
        <begin position="7"/>
        <end position="33"/>
    </location>
</feature>
<evidence type="ECO:0000256" key="2">
    <source>
        <dbReference type="SAM" id="Phobius"/>
    </source>
</evidence>
<dbReference type="EMBL" id="CH408080">
    <property type="protein sequence ID" value="EEQ40444.1"/>
    <property type="molecule type" value="Genomic_DNA"/>
</dbReference>
<proteinExistence type="predicted"/>
<reference evidence="3 4" key="1">
    <citation type="journal article" date="2009" name="Nature">
        <title>Evolution of pathogenicity and sexual reproduction in eight Candida genomes.</title>
        <authorList>
            <person name="Butler G."/>
            <person name="Rasmussen M.D."/>
            <person name="Lin M.F."/>
            <person name="Santos M.A."/>
            <person name="Sakthikumar S."/>
            <person name="Munro C.A."/>
            <person name="Rheinbay E."/>
            <person name="Grabherr M."/>
            <person name="Forche A."/>
            <person name="Reedy J.L."/>
            <person name="Agrafioti I."/>
            <person name="Arnaud M.B."/>
            <person name="Bates S."/>
            <person name="Brown A.J."/>
            <person name="Brunke S."/>
            <person name="Costanzo M.C."/>
            <person name="Fitzpatrick D.A."/>
            <person name="de Groot P.W."/>
            <person name="Harris D."/>
            <person name="Hoyer L.L."/>
            <person name="Hube B."/>
            <person name="Klis F.M."/>
            <person name="Kodira C."/>
            <person name="Lennard N."/>
            <person name="Logue M.E."/>
            <person name="Martin R."/>
            <person name="Neiman A.M."/>
            <person name="Nikolaou E."/>
            <person name="Quail M.A."/>
            <person name="Quinn J."/>
            <person name="Santos M.C."/>
            <person name="Schmitzberger F.F."/>
            <person name="Sherlock G."/>
            <person name="Shah P."/>
            <person name="Silverstein K.A."/>
            <person name="Skrzypek M.S."/>
            <person name="Soll D."/>
            <person name="Staggs R."/>
            <person name="Stansfield I."/>
            <person name="Stumpf M.P."/>
            <person name="Sudbery P.E."/>
            <person name="Srikantha T."/>
            <person name="Zeng Q."/>
            <person name="Berman J."/>
            <person name="Berriman M."/>
            <person name="Heitman J."/>
            <person name="Gow N.A."/>
            <person name="Lorenz M.C."/>
            <person name="Birren B.W."/>
            <person name="Kellis M."/>
            <person name="Cuomo C.A."/>
        </authorList>
    </citation>
    <scope>NUCLEOTIDE SEQUENCE [LARGE SCALE GENOMIC DNA]</scope>
    <source>
        <strain evidence="3 4">ATCC 42720</strain>
    </source>
</reference>
<dbReference type="VEuPathDB" id="FungiDB:CLUG_04572"/>
<evidence type="ECO:0000313" key="4">
    <source>
        <dbReference type="Proteomes" id="UP000007703"/>
    </source>
</evidence>
<accession>C4Y8P4</accession>
<keyword evidence="2" id="KW-0472">Membrane</keyword>
<name>C4Y8P4_CLAL4</name>
<gene>
    <name evidence="3" type="ORF">CLUG_04572</name>
</gene>
<keyword evidence="2" id="KW-0812">Transmembrane</keyword>
<feature type="region of interest" description="Disordered" evidence="1">
    <location>
        <begin position="231"/>
        <end position="296"/>
    </location>
</feature>
<evidence type="ECO:0000313" key="3">
    <source>
        <dbReference type="EMBL" id="EEQ40444.1"/>
    </source>
</evidence>
<dbReference type="Proteomes" id="UP000007703">
    <property type="component" value="Unassembled WGS sequence"/>
</dbReference>
<evidence type="ECO:0000256" key="1">
    <source>
        <dbReference type="SAM" id="MobiDB-lite"/>
    </source>
</evidence>